<comment type="caution">
    <text evidence="2">The sequence shown here is derived from an EMBL/GenBank/DDBJ whole genome shotgun (WGS) entry which is preliminary data.</text>
</comment>
<evidence type="ECO:0000313" key="3">
    <source>
        <dbReference type="Proteomes" id="UP000646776"/>
    </source>
</evidence>
<feature type="region of interest" description="Disordered" evidence="1">
    <location>
        <begin position="1"/>
        <end position="26"/>
    </location>
</feature>
<gene>
    <name evidence="2" type="ORF">GCM10010226_52280</name>
</gene>
<reference evidence="2" key="1">
    <citation type="journal article" date="2014" name="Int. J. Syst. Evol. Microbiol.">
        <title>Complete genome sequence of Corynebacterium casei LMG S-19264T (=DSM 44701T), isolated from a smear-ripened cheese.</title>
        <authorList>
            <consortium name="US DOE Joint Genome Institute (JGI-PGF)"/>
            <person name="Walter F."/>
            <person name="Albersmeier A."/>
            <person name="Kalinowski J."/>
            <person name="Ruckert C."/>
        </authorList>
    </citation>
    <scope>NUCLEOTIDE SEQUENCE</scope>
    <source>
        <strain evidence="2">JCM 4125</strain>
    </source>
</reference>
<dbReference type="AlphaFoldDB" id="A0A918LYC4"/>
<sequence>MREHRARGGEETVLTGGRGQLGQTGAENETALHVARHHTVVLQSHGQAVGRGSCESGGSDQACEGGRTGLQGAQDKGCLVQDADAATVVHATILPSHSVKRKFIFP</sequence>
<name>A0A918LYC4_9ACTN</name>
<dbReference type="Proteomes" id="UP000646776">
    <property type="component" value="Unassembled WGS sequence"/>
</dbReference>
<protein>
    <submittedName>
        <fullName evidence="2">Uncharacterized protein</fullName>
    </submittedName>
</protein>
<evidence type="ECO:0000313" key="2">
    <source>
        <dbReference type="EMBL" id="GGT67901.1"/>
    </source>
</evidence>
<dbReference type="EMBL" id="BMSA01000016">
    <property type="protein sequence ID" value="GGT67901.1"/>
    <property type="molecule type" value="Genomic_DNA"/>
</dbReference>
<keyword evidence="3" id="KW-1185">Reference proteome</keyword>
<feature type="region of interest" description="Disordered" evidence="1">
    <location>
        <begin position="43"/>
        <end position="68"/>
    </location>
</feature>
<organism evidence="2 3">
    <name type="scientific">Streptomyces phaeofaciens</name>
    <dbReference type="NCBI Taxonomy" id="68254"/>
    <lineage>
        <taxon>Bacteria</taxon>
        <taxon>Bacillati</taxon>
        <taxon>Actinomycetota</taxon>
        <taxon>Actinomycetes</taxon>
        <taxon>Kitasatosporales</taxon>
        <taxon>Streptomycetaceae</taxon>
        <taxon>Streptomyces</taxon>
    </lineage>
</organism>
<feature type="compositionally biased region" description="Basic and acidic residues" evidence="1">
    <location>
        <begin position="1"/>
        <end position="10"/>
    </location>
</feature>
<accession>A0A918LYC4</accession>
<proteinExistence type="predicted"/>
<reference evidence="2" key="2">
    <citation type="submission" date="2020-09" db="EMBL/GenBank/DDBJ databases">
        <authorList>
            <person name="Sun Q."/>
            <person name="Ohkuma M."/>
        </authorList>
    </citation>
    <scope>NUCLEOTIDE SEQUENCE</scope>
    <source>
        <strain evidence="2">JCM 4125</strain>
    </source>
</reference>
<evidence type="ECO:0000256" key="1">
    <source>
        <dbReference type="SAM" id="MobiDB-lite"/>
    </source>
</evidence>